<dbReference type="PROSITE" id="PS50042">
    <property type="entry name" value="CNMP_BINDING_3"/>
    <property type="match status" value="1"/>
</dbReference>
<dbReference type="RefSeq" id="WP_316018472.1">
    <property type="nucleotide sequence ID" value="NZ_JAWDID010000015.1"/>
</dbReference>
<sequence length="149" mass="16388">MTLESDISCLKAVPLFRSLPASRLKLLALMGERRHFPAGALISEEGQRPQEVYCILDGEIEISHPRASGEAHSFRLATGSLLGDVPLLCNEPTVGRITAKTDVSMLRLPRELFFELLDSIPEFAVALSRDLASRLYRVAGAVLRGEKTQ</sequence>
<dbReference type="Gene3D" id="2.60.120.10">
    <property type="entry name" value="Jelly Rolls"/>
    <property type="match status" value="1"/>
</dbReference>
<dbReference type="InterPro" id="IPR050397">
    <property type="entry name" value="Env_Response_Regulators"/>
</dbReference>
<organism evidence="2 3">
    <name type="scientific">Bosea rubneri</name>
    <dbReference type="NCBI Taxonomy" id="3075434"/>
    <lineage>
        <taxon>Bacteria</taxon>
        <taxon>Pseudomonadati</taxon>
        <taxon>Pseudomonadota</taxon>
        <taxon>Alphaproteobacteria</taxon>
        <taxon>Hyphomicrobiales</taxon>
        <taxon>Boseaceae</taxon>
        <taxon>Bosea</taxon>
    </lineage>
</organism>
<protein>
    <submittedName>
        <fullName evidence="2">Cyclic nucleotide-binding domain-containing protein</fullName>
    </submittedName>
</protein>
<keyword evidence="3" id="KW-1185">Reference proteome</keyword>
<comment type="caution">
    <text evidence="2">The sequence shown here is derived from an EMBL/GenBank/DDBJ whole genome shotgun (WGS) entry which is preliminary data.</text>
</comment>
<dbReference type="Proteomes" id="UP001254257">
    <property type="component" value="Unassembled WGS sequence"/>
</dbReference>
<reference evidence="2 3" key="1">
    <citation type="submission" date="2023-09" db="EMBL/GenBank/DDBJ databases">
        <title>Whole genome shotgun sequencing (WGS) of Bosea sp. ZW T0_25, isolated from stored onions (Allium cepa).</title>
        <authorList>
            <person name="Stoll D.A."/>
            <person name="Huch M."/>
        </authorList>
    </citation>
    <scope>NUCLEOTIDE SEQUENCE [LARGE SCALE GENOMIC DNA]</scope>
    <source>
        <strain evidence="2 3">ZW T0_25</strain>
    </source>
</reference>
<name>A0ABU3S785_9HYPH</name>
<dbReference type="InterPro" id="IPR000595">
    <property type="entry name" value="cNMP-bd_dom"/>
</dbReference>
<dbReference type="PANTHER" id="PTHR24567">
    <property type="entry name" value="CRP FAMILY TRANSCRIPTIONAL REGULATORY PROTEIN"/>
    <property type="match status" value="1"/>
</dbReference>
<dbReference type="InterPro" id="IPR018490">
    <property type="entry name" value="cNMP-bd_dom_sf"/>
</dbReference>
<dbReference type="InterPro" id="IPR014710">
    <property type="entry name" value="RmlC-like_jellyroll"/>
</dbReference>
<feature type="domain" description="Cyclic nucleotide-binding" evidence="1">
    <location>
        <begin position="15"/>
        <end position="134"/>
    </location>
</feature>
<evidence type="ECO:0000313" key="3">
    <source>
        <dbReference type="Proteomes" id="UP001254257"/>
    </source>
</evidence>
<evidence type="ECO:0000259" key="1">
    <source>
        <dbReference type="PROSITE" id="PS50042"/>
    </source>
</evidence>
<dbReference type="PANTHER" id="PTHR24567:SF26">
    <property type="entry name" value="REGULATORY PROTEIN YEIL"/>
    <property type="match status" value="1"/>
</dbReference>
<gene>
    <name evidence="2" type="ORF">RKE40_11975</name>
</gene>
<accession>A0ABU3S785</accession>
<proteinExistence type="predicted"/>
<dbReference type="SUPFAM" id="SSF51206">
    <property type="entry name" value="cAMP-binding domain-like"/>
    <property type="match status" value="1"/>
</dbReference>
<dbReference type="CDD" id="cd00038">
    <property type="entry name" value="CAP_ED"/>
    <property type="match status" value="1"/>
</dbReference>
<dbReference type="EMBL" id="JAWDID010000015">
    <property type="protein sequence ID" value="MDU0340609.1"/>
    <property type="molecule type" value="Genomic_DNA"/>
</dbReference>
<evidence type="ECO:0000313" key="2">
    <source>
        <dbReference type="EMBL" id="MDU0340609.1"/>
    </source>
</evidence>
<dbReference type="Pfam" id="PF00027">
    <property type="entry name" value="cNMP_binding"/>
    <property type="match status" value="1"/>
</dbReference>
<dbReference type="SMART" id="SM00100">
    <property type="entry name" value="cNMP"/>
    <property type="match status" value="1"/>
</dbReference>